<protein>
    <recommendedName>
        <fullName evidence="3">MarR family transcriptional regulator</fullName>
    </recommendedName>
</protein>
<accession>A0A830GCW0</accession>
<dbReference type="AlphaFoldDB" id="A0A830GCW0"/>
<evidence type="ECO:0000313" key="1">
    <source>
        <dbReference type="EMBL" id="GGN19679.1"/>
    </source>
</evidence>
<evidence type="ECO:0008006" key="3">
    <source>
        <dbReference type="Google" id="ProtNLM"/>
    </source>
</evidence>
<dbReference type="Proteomes" id="UP000608850">
    <property type="component" value="Unassembled WGS sequence"/>
</dbReference>
<proteinExistence type="predicted"/>
<sequence>MPSSDVEDDIYEALLAVAEKDDWGLRDLAAHADVTTDGFGMQLCERCLNRLETQGRVEWDGGTWRPAER</sequence>
<dbReference type="RefSeq" id="WP_188878873.1">
    <property type="nucleotide sequence ID" value="NZ_BMOQ01000005.1"/>
</dbReference>
<name>A0A830GCW0_9EURY</name>
<evidence type="ECO:0000313" key="2">
    <source>
        <dbReference type="Proteomes" id="UP000608850"/>
    </source>
</evidence>
<gene>
    <name evidence="1" type="ORF">GCM10009021_21000</name>
</gene>
<reference evidence="1 2" key="1">
    <citation type="journal article" date="2019" name="Int. J. Syst. Evol. Microbiol.">
        <title>The Global Catalogue of Microorganisms (GCM) 10K type strain sequencing project: providing services to taxonomists for standard genome sequencing and annotation.</title>
        <authorList>
            <consortium name="The Broad Institute Genomics Platform"/>
            <consortium name="The Broad Institute Genome Sequencing Center for Infectious Disease"/>
            <person name="Wu L."/>
            <person name="Ma J."/>
        </authorList>
    </citation>
    <scope>NUCLEOTIDE SEQUENCE [LARGE SCALE GENOMIC DNA]</scope>
    <source>
        <strain evidence="1 2">JCM 16331</strain>
    </source>
</reference>
<organism evidence="1 2">
    <name type="scientific">Halarchaeum nitratireducens</name>
    <dbReference type="NCBI Taxonomy" id="489913"/>
    <lineage>
        <taxon>Archaea</taxon>
        <taxon>Methanobacteriati</taxon>
        <taxon>Methanobacteriota</taxon>
        <taxon>Stenosarchaea group</taxon>
        <taxon>Halobacteria</taxon>
        <taxon>Halobacteriales</taxon>
        <taxon>Halobacteriaceae</taxon>
    </lineage>
</organism>
<dbReference type="EMBL" id="BMOQ01000005">
    <property type="protein sequence ID" value="GGN19679.1"/>
    <property type="molecule type" value="Genomic_DNA"/>
</dbReference>
<keyword evidence="2" id="KW-1185">Reference proteome</keyword>
<comment type="caution">
    <text evidence="1">The sequence shown here is derived from an EMBL/GenBank/DDBJ whole genome shotgun (WGS) entry which is preliminary data.</text>
</comment>
<dbReference type="OrthoDB" id="260722at2157"/>